<dbReference type="InterPro" id="IPR010730">
    <property type="entry name" value="HET"/>
</dbReference>
<evidence type="ECO:0000259" key="3">
    <source>
        <dbReference type="Pfam" id="PF26640"/>
    </source>
</evidence>
<dbReference type="PANTHER" id="PTHR10622:SF12">
    <property type="entry name" value="HET DOMAIN-CONTAINING PROTEIN"/>
    <property type="match status" value="1"/>
</dbReference>
<comment type="caution">
    <text evidence="4">The sequence shown here is derived from an EMBL/GenBank/DDBJ whole genome shotgun (WGS) entry which is preliminary data.</text>
</comment>
<dbReference type="GeneID" id="80907170"/>
<accession>A0A9W8XN03</accession>
<sequence length="521" mass="59396">MRLININKDKDEGPKLEDFTFRMHKRPDYSQAFSLIYCDTGLSQDDHGGDVTFTEFNDSKDKLKQAAAIEDREKRKDEIEKLGLRTAAFDKLLQAIKLASDEGATHIWIDSCCINRDNSSELTEALNSMYRYYEEATKCLVYLHDFEGPSKPHDKKVSVESYDFSKSEWFTRGWTLQELIAPKEVIFYNHNWHSFGRRSEKAVAKAICKITKIPEEVLNGKAQPYEYSVAQRTSWAANRNTTRGEDKCYSLFGLFDVNLTLIYGEGAQKAFLRLQEAIMSSTNDMSLFAWESTDTEEEYRGALARSPQEFRHAGELVHRRFLGPNPEFSMTNRGLKIMPLLSKRLDGTYFLPLNCAKTKEDSEQSLGIILSKQSENDEQLYRYKPGDLSFFDRAIFTQDYEFWLKQNETPIYIVRDERYLKNTSRESSPSEHSRERESRGNSTSGMAADDSDKAKLTKLVSKRTSSLVGKSKKQALSTSTRKSKAKRSGGSVPSNNTLEPVEAGLTSAAMLAPTLQTGYRN</sequence>
<name>A0A9W8XN03_9PLEO</name>
<feature type="domain" description="Heterokaryon incompatibility" evidence="2">
    <location>
        <begin position="74"/>
        <end position="147"/>
    </location>
</feature>
<organism evidence="4 5">
    <name type="scientific">Didymosphaeria variabile</name>
    <dbReference type="NCBI Taxonomy" id="1932322"/>
    <lineage>
        <taxon>Eukaryota</taxon>
        <taxon>Fungi</taxon>
        <taxon>Dikarya</taxon>
        <taxon>Ascomycota</taxon>
        <taxon>Pezizomycotina</taxon>
        <taxon>Dothideomycetes</taxon>
        <taxon>Pleosporomycetidae</taxon>
        <taxon>Pleosporales</taxon>
        <taxon>Massarineae</taxon>
        <taxon>Didymosphaeriaceae</taxon>
        <taxon>Didymosphaeria</taxon>
    </lineage>
</organism>
<feature type="compositionally biased region" description="Basic and acidic residues" evidence="1">
    <location>
        <begin position="422"/>
        <end position="439"/>
    </location>
</feature>
<proteinExistence type="predicted"/>
<evidence type="ECO:0000313" key="5">
    <source>
        <dbReference type="Proteomes" id="UP001140513"/>
    </source>
</evidence>
<evidence type="ECO:0000256" key="1">
    <source>
        <dbReference type="SAM" id="MobiDB-lite"/>
    </source>
</evidence>
<dbReference type="OrthoDB" id="3661453at2759"/>
<dbReference type="AlphaFoldDB" id="A0A9W8XN03"/>
<feature type="region of interest" description="Disordered" evidence="1">
    <location>
        <begin position="422"/>
        <end position="501"/>
    </location>
</feature>
<reference evidence="4" key="1">
    <citation type="submission" date="2022-10" db="EMBL/GenBank/DDBJ databases">
        <title>Tapping the CABI collections for fungal endophytes: first genome assemblies for Collariella, Neodidymelliopsis, Ascochyta clinopodiicola, Didymella pomorum, Didymosphaeria variabile, Neocosmospora piperis and Neocucurbitaria cava.</title>
        <authorList>
            <person name="Hill R."/>
        </authorList>
    </citation>
    <scope>NUCLEOTIDE SEQUENCE</scope>
    <source>
        <strain evidence="4">IMI 356815</strain>
    </source>
</reference>
<dbReference type="PANTHER" id="PTHR10622">
    <property type="entry name" value="HET DOMAIN-CONTAINING PROTEIN"/>
    <property type="match status" value="1"/>
</dbReference>
<dbReference type="Pfam" id="PF26640">
    <property type="entry name" value="DUF8212"/>
    <property type="match status" value="1"/>
</dbReference>
<keyword evidence="5" id="KW-1185">Reference proteome</keyword>
<dbReference type="EMBL" id="JAPEUX010000003">
    <property type="protein sequence ID" value="KAJ4355620.1"/>
    <property type="molecule type" value="Genomic_DNA"/>
</dbReference>
<dbReference type="InterPro" id="IPR058525">
    <property type="entry name" value="DUF8212"/>
</dbReference>
<protein>
    <recommendedName>
        <fullName evidence="6">Heterokaryon incompatibility domain-containing protein</fullName>
    </recommendedName>
</protein>
<evidence type="ECO:0000313" key="4">
    <source>
        <dbReference type="EMBL" id="KAJ4355620.1"/>
    </source>
</evidence>
<dbReference type="Pfam" id="PF06985">
    <property type="entry name" value="HET"/>
    <property type="match status" value="1"/>
</dbReference>
<evidence type="ECO:0008006" key="6">
    <source>
        <dbReference type="Google" id="ProtNLM"/>
    </source>
</evidence>
<dbReference type="Proteomes" id="UP001140513">
    <property type="component" value="Unassembled WGS sequence"/>
</dbReference>
<gene>
    <name evidence="4" type="ORF">N0V89_003640</name>
</gene>
<feature type="domain" description="DUF8212" evidence="3">
    <location>
        <begin position="269"/>
        <end position="306"/>
    </location>
</feature>
<dbReference type="RefSeq" id="XP_056072746.1">
    <property type="nucleotide sequence ID" value="XM_056212438.1"/>
</dbReference>
<evidence type="ECO:0000259" key="2">
    <source>
        <dbReference type="Pfam" id="PF06985"/>
    </source>
</evidence>